<dbReference type="Proteomes" id="UP001181086">
    <property type="component" value="Unassembled WGS sequence"/>
</dbReference>
<comment type="caution">
    <text evidence="1">The sequence shown here is derived from an EMBL/GenBank/DDBJ whole genome shotgun (WGS) entry which is preliminary data.</text>
</comment>
<sequence length="101" mass="11877">MRGITRSSSTFYNIGTYWVAFERSAFRVDNIFQGCEISLFIVPGYPEYVVMASVLHDDVDDYFRKRIIHYDKPDYKVLSISPIALNGNYYRWHIQAVKKVL</sequence>
<name>A0AAE4LS54_9BACT</name>
<dbReference type="EMBL" id="JAWDEV010000001">
    <property type="protein sequence ID" value="MDU0268971.1"/>
    <property type="molecule type" value="Genomic_DNA"/>
</dbReference>
<organism evidence="1 2">
    <name type="scientific">Phocaeicola dorei</name>
    <dbReference type="NCBI Taxonomy" id="357276"/>
    <lineage>
        <taxon>Bacteria</taxon>
        <taxon>Pseudomonadati</taxon>
        <taxon>Bacteroidota</taxon>
        <taxon>Bacteroidia</taxon>
        <taxon>Bacteroidales</taxon>
        <taxon>Bacteroidaceae</taxon>
        <taxon>Phocaeicola</taxon>
    </lineage>
</organism>
<proteinExistence type="predicted"/>
<dbReference type="AlphaFoldDB" id="A0AAE4LS54"/>
<accession>A0AAE4LS54</accession>
<reference evidence="1" key="1">
    <citation type="submission" date="2023-10" db="EMBL/GenBank/DDBJ databases">
        <title>Genome of Potential pathogenic bacteria in Crohn's disease.</title>
        <authorList>
            <person name="Rodriguez-Palacios A."/>
        </authorList>
    </citation>
    <scope>NUCLEOTIDE SEQUENCE</scope>
    <source>
        <strain evidence="1">CavFT-hAR62</strain>
    </source>
</reference>
<evidence type="ECO:0000313" key="2">
    <source>
        <dbReference type="Proteomes" id="UP001181086"/>
    </source>
</evidence>
<gene>
    <name evidence="1" type="ORF">RVH45_03470</name>
</gene>
<protein>
    <submittedName>
        <fullName evidence="1">Uncharacterized protein</fullName>
    </submittedName>
</protein>
<evidence type="ECO:0000313" key="1">
    <source>
        <dbReference type="EMBL" id="MDU0268971.1"/>
    </source>
</evidence>